<dbReference type="InterPro" id="IPR024072">
    <property type="entry name" value="DHFR-like_dom_sf"/>
</dbReference>
<gene>
    <name evidence="2" type="ORF">ACFOPQ_18175</name>
</gene>
<dbReference type="Proteomes" id="UP001595748">
    <property type="component" value="Unassembled WGS sequence"/>
</dbReference>
<evidence type="ECO:0000313" key="2">
    <source>
        <dbReference type="EMBL" id="MFC3862696.1"/>
    </source>
</evidence>
<dbReference type="SUPFAM" id="SSF53597">
    <property type="entry name" value="Dihydrofolate reductase-like"/>
    <property type="match status" value="1"/>
</dbReference>
<accession>A0ABV8ABU8</accession>
<dbReference type="Pfam" id="PF01872">
    <property type="entry name" value="RibD_C"/>
    <property type="match status" value="1"/>
</dbReference>
<feature type="domain" description="Bacterial bifunctional deaminase-reductase C-terminal" evidence="1">
    <location>
        <begin position="6"/>
        <end position="171"/>
    </location>
</feature>
<proteinExistence type="predicted"/>
<keyword evidence="3" id="KW-1185">Reference proteome</keyword>
<dbReference type="PANTHER" id="PTHR38011:SF11">
    <property type="entry name" value="2,5-DIAMINO-6-RIBOSYLAMINO-4(3H)-PYRIMIDINONE 5'-PHOSPHATE REDUCTASE"/>
    <property type="match status" value="1"/>
</dbReference>
<dbReference type="RefSeq" id="WP_380080636.1">
    <property type="nucleotide sequence ID" value="NZ_JBHRZF010000211.1"/>
</dbReference>
<dbReference type="InterPro" id="IPR050765">
    <property type="entry name" value="Riboflavin_Biosynth_HTPR"/>
</dbReference>
<sequence length="180" mass="20040">MAIEYVTLDNVMETPVWTQPYFSEEVGHLQDRHIQDRHLQAADLLLLGRITYDGMSGAWPKAEDDEGGFARRINTLPKEVVTSRKGDLNWNATPLAPDDLLKRVRELRQQGGANILIYGSGQVVRPLLDAGLLDELHLLLCPLSVGQGKKLFDGNVKLKPTKTETFSQGMTLLTFEPASD</sequence>
<evidence type="ECO:0000313" key="3">
    <source>
        <dbReference type="Proteomes" id="UP001595748"/>
    </source>
</evidence>
<evidence type="ECO:0000259" key="1">
    <source>
        <dbReference type="Pfam" id="PF01872"/>
    </source>
</evidence>
<name>A0ABV8ABU8_9DEIO</name>
<comment type="caution">
    <text evidence="2">The sequence shown here is derived from an EMBL/GenBank/DDBJ whole genome shotgun (WGS) entry which is preliminary data.</text>
</comment>
<dbReference type="InterPro" id="IPR002734">
    <property type="entry name" value="RibDG_C"/>
</dbReference>
<reference evidence="3" key="1">
    <citation type="journal article" date="2019" name="Int. J. Syst. Evol. Microbiol.">
        <title>The Global Catalogue of Microorganisms (GCM) 10K type strain sequencing project: providing services to taxonomists for standard genome sequencing and annotation.</title>
        <authorList>
            <consortium name="The Broad Institute Genomics Platform"/>
            <consortium name="The Broad Institute Genome Sequencing Center for Infectious Disease"/>
            <person name="Wu L."/>
            <person name="Ma J."/>
        </authorList>
    </citation>
    <scope>NUCLEOTIDE SEQUENCE [LARGE SCALE GENOMIC DNA]</scope>
    <source>
        <strain evidence="3">CCTCC AB 2013263</strain>
    </source>
</reference>
<dbReference type="EMBL" id="JBHRZF010000211">
    <property type="protein sequence ID" value="MFC3862696.1"/>
    <property type="molecule type" value="Genomic_DNA"/>
</dbReference>
<organism evidence="2 3">
    <name type="scientific">Deinococcus antarcticus</name>
    <dbReference type="NCBI Taxonomy" id="1298767"/>
    <lineage>
        <taxon>Bacteria</taxon>
        <taxon>Thermotogati</taxon>
        <taxon>Deinococcota</taxon>
        <taxon>Deinococci</taxon>
        <taxon>Deinococcales</taxon>
        <taxon>Deinococcaceae</taxon>
        <taxon>Deinococcus</taxon>
    </lineage>
</organism>
<dbReference type="PANTHER" id="PTHR38011">
    <property type="entry name" value="DIHYDROFOLATE REDUCTASE FAMILY PROTEIN (AFU_ORTHOLOGUE AFUA_8G06820)"/>
    <property type="match status" value="1"/>
</dbReference>
<dbReference type="Gene3D" id="3.40.430.10">
    <property type="entry name" value="Dihydrofolate Reductase, subunit A"/>
    <property type="match status" value="1"/>
</dbReference>
<protein>
    <submittedName>
        <fullName evidence="2">Dihydrofolate reductase family protein</fullName>
    </submittedName>
</protein>